<proteinExistence type="predicted"/>
<protein>
    <submittedName>
        <fullName evidence="1">Uncharacterized protein</fullName>
    </submittedName>
</protein>
<comment type="caution">
    <text evidence="1">The sequence shown here is derived from an EMBL/GenBank/DDBJ whole genome shotgun (WGS) entry which is preliminary data.</text>
</comment>
<evidence type="ECO:0000313" key="1">
    <source>
        <dbReference type="EMBL" id="MFB9533619.1"/>
    </source>
</evidence>
<sequence>MSGAVNLPRRPAKNAIEEHLDLQVASDRSQVEERLRSAAVAVMGGSHR</sequence>
<dbReference type="EMBL" id="JBHMCE010000019">
    <property type="protein sequence ID" value="MFB9533619.1"/>
    <property type="molecule type" value="Genomic_DNA"/>
</dbReference>
<dbReference type="Proteomes" id="UP001589646">
    <property type="component" value="Unassembled WGS sequence"/>
</dbReference>
<accession>A0ABV5QE39</accession>
<evidence type="ECO:0000313" key="2">
    <source>
        <dbReference type="Proteomes" id="UP001589646"/>
    </source>
</evidence>
<keyword evidence="2" id="KW-1185">Reference proteome</keyword>
<reference evidence="1 2" key="1">
    <citation type="submission" date="2024-09" db="EMBL/GenBank/DDBJ databases">
        <authorList>
            <person name="Sun Q."/>
            <person name="Mori K."/>
        </authorList>
    </citation>
    <scope>NUCLEOTIDE SEQUENCE [LARGE SCALE GENOMIC DNA]</scope>
    <source>
        <strain evidence="1 2">JCM 3323</strain>
    </source>
</reference>
<organism evidence="1 2">
    <name type="scientific">Nonomuraea roseola</name>
    <dbReference type="NCBI Taxonomy" id="46179"/>
    <lineage>
        <taxon>Bacteria</taxon>
        <taxon>Bacillati</taxon>
        <taxon>Actinomycetota</taxon>
        <taxon>Actinomycetes</taxon>
        <taxon>Streptosporangiales</taxon>
        <taxon>Streptosporangiaceae</taxon>
        <taxon>Nonomuraea</taxon>
    </lineage>
</organism>
<gene>
    <name evidence="1" type="ORF">ACFFRN_44100</name>
</gene>
<dbReference type="RefSeq" id="WP_346118240.1">
    <property type="nucleotide sequence ID" value="NZ_BAAAXC010000005.1"/>
</dbReference>
<name>A0ABV5QE39_9ACTN</name>